<dbReference type="InterPro" id="IPR000362">
    <property type="entry name" value="Fumarate_lyase_fam"/>
</dbReference>
<evidence type="ECO:0000313" key="13">
    <source>
        <dbReference type="Proteomes" id="UP001210211"/>
    </source>
</evidence>
<dbReference type="SUPFAM" id="SSF48557">
    <property type="entry name" value="L-aspartase-like"/>
    <property type="match status" value="1"/>
</dbReference>
<dbReference type="AlphaFoldDB" id="A0AAD5Z7T0"/>
<dbReference type="InterPro" id="IPR022761">
    <property type="entry name" value="Fumarate_lyase_N"/>
</dbReference>
<dbReference type="NCBIfam" id="TIGR00928">
    <property type="entry name" value="purB"/>
    <property type="match status" value="1"/>
</dbReference>
<comment type="pathway">
    <text evidence="2 9">Purine metabolism; AMP biosynthesis via de novo pathway; AMP from IMP: step 2/2.</text>
</comment>
<sequence>MVDQPTDSLCSLPVSFPLVSSPLSHSLSLEASLGVTSRHPPSLRMEATAFGSVRGGYAHRFAGLRPSTTSCSFSRRRQCGAVLNSTSTVPAKGLTANSGPQMEPLNADLESYSLMMLSPLDGRYQPKVKELQPFFSEYGLIFYRVLVEVKWLLKLSEIPEVKEVPTFTQETRAFLENIIQEFSLSDAQEVKNIEKVTNHDVKAVEYFLKQKCKSHPEISKVLEFFHFACTSEDINNLAYGLMLKDAMNTVMFPFMADLCKAFCALAKDNAHVSMLSRTHGQSASPTTLGKEMAIFAYRLSYRAQRTSEVRIFGKFAGAVGNYNAHKIAYPEIDWPCIAQEFVTSLGLQFNPYVTQIEPHDYMAELFDNIAMFNNVLADFDDDVWNYISFGYFKQLTKEGEIGSSTMPHKVNPIDFENSRGNLYMANQILSGLSMKLPISRMQRDLVDSTLLRNVGVGLAHSLLAYKSALQGIKKLQVNELRLTEDLEKNWEVLAEAIQTVMRRYAVPEPYEKLKELTRGRAVNKENISSFIQNLDLPEEPKSNLLNLTPNLYIGEAENLARSIDEVLGPLSGLKIN</sequence>
<dbReference type="GO" id="GO:0006188">
    <property type="term" value="P:IMP biosynthetic process"/>
    <property type="evidence" value="ECO:0007669"/>
    <property type="project" value="InterPro"/>
</dbReference>
<dbReference type="Gene3D" id="1.20.200.10">
    <property type="entry name" value="Fumarase/aspartase (Central domain)"/>
    <property type="match status" value="1"/>
</dbReference>
<dbReference type="EMBL" id="JAMRDG010000002">
    <property type="protein sequence ID" value="KAJ3688476.1"/>
    <property type="molecule type" value="Genomic_DNA"/>
</dbReference>
<dbReference type="NCBIfam" id="NF006764">
    <property type="entry name" value="PRK09285.1"/>
    <property type="match status" value="1"/>
</dbReference>
<dbReference type="PANTHER" id="PTHR43411">
    <property type="entry name" value="ADENYLOSUCCINATE LYASE"/>
    <property type="match status" value="1"/>
</dbReference>
<name>A0AAD5Z7T0_9POAL</name>
<evidence type="ECO:0000313" key="12">
    <source>
        <dbReference type="EMBL" id="KAJ3688476.1"/>
    </source>
</evidence>
<comment type="catalytic activity">
    <reaction evidence="9">
        <text>(2S)-2-[5-amino-1-(5-phospho-beta-D-ribosyl)imidazole-4-carboxamido]succinate = 5-amino-1-(5-phospho-beta-D-ribosyl)imidazole-4-carboxamide + fumarate</text>
        <dbReference type="Rhea" id="RHEA:23920"/>
        <dbReference type="ChEBI" id="CHEBI:29806"/>
        <dbReference type="ChEBI" id="CHEBI:58443"/>
        <dbReference type="ChEBI" id="CHEBI:58475"/>
        <dbReference type="EC" id="4.3.2.2"/>
    </reaction>
</comment>
<proteinExistence type="inferred from homology"/>
<gene>
    <name evidence="12" type="ORF">LUZ61_017640</name>
</gene>
<dbReference type="Pfam" id="PF08328">
    <property type="entry name" value="ASL_C"/>
    <property type="match status" value="1"/>
</dbReference>
<evidence type="ECO:0000256" key="1">
    <source>
        <dbReference type="ARBA" id="ARBA00004706"/>
    </source>
</evidence>
<dbReference type="Gene3D" id="1.10.275.10">
    <property type="entry name" value="Fumarase/aspartase (N-terminal domain)"/>
    <property type="match status" value="1"/>
</dbReference>
<evidence type="ECO:0000256" key="5">
    <source>
        <dbReference type="ARBA" id="ARBA00017058"/>
    </source>
</evidence>
<evidence type="ECO:0000256" key="8">
    <source>
        <dbReference type="ARBA" id="ARBA00030717"/>
    </source>
</evidence>
<keyword evidence="7 9" id="KW-0456">Lyase</keyword>
<evidence type="ECO:0000259" key="10">
    <source>
        <dbReference type="Pfam" id="PF00206"/>
    </source>
</evidence>
<dbReference type="PRINTS" id="PR00149">
    <property type="entry name" value="FUMRATELYASE"/>
</dbReference>
<feature type="domain" description="Adenylosuccinate lyase PurB C-terminal" evidence="11">
    <location>
        <begin position="439"/>
        <end position="553"/>
    </location>
</feature>
<organism evidence="12 13">
    <name type="scientific">Rhynchospora tenuis</name>
    <dbReference type="NCBI Taxonomy" id="198213"/>
    <lineage>
        <taxon>Eukaryota</taxon>
        <taxon>Viridiplantae</taxon>
        <taxon>Streptophyta</taxon>
        <taxon>Embryophyta</taxon>
        <taxon>Tracheophyta</taxon>
        <taxon>Spermatophyta</taxon>
        <taxon>Magnoliopsida</taxon>
        <taxon>Liliopsida</taxon>
        <taxon>Poales</taxon>
        <taxon>Cyperaceae</taxon>
        <taxon>Cyperoideae</taxon>
        <taxon>Rhynchosporeae</taxon>
        <taxon>Rhynchospora</taxon>
    </lineage>
</organism>
<dbReference type="GO" id="GO:0004018">
    <property type="term" value="F:N6-(1,2-dicarboxyethyl)AMP AMP-lyase (fumarate-forming) activity"/>
    <property type="evidence" value="ECO:0007669"/>
    <property type="project" value="InterPro"/>
</dbReference>
<comment type="similarity">
    <text evidence="3 9">Belongs to the lyase 1 family. Adenylosuccinate lyase subfamily.</text>
</comment>
<evidence type="ECO:0000256" key="7">
    <source>
        <dbReference type="ARBA" id="ARBA00023239"/>
    </source>
</evidence>
<keyword evidence="13" id="KW-1185">Reference proteome</keyword>
<comment type="caution">
    <text evidence="12">The sequence shown here is derived from an EMBL/GenBank/DDBJ whole genome shotgun (WGS) entry which is preliminary data.</text>
</comment>
<evidence type="ECO:0000256" key="2">
    <source>
        <dbReference type="ARBA" id="ARBA00004734"/>
    </source>
</evidence>
<evidence type="ECO:0000256" key="9">
    <source>
        <dbReference type="RuleBase" id="RU361172"/>
    </source>
</evidence>
<evidence type="ECO:0000256" key="3">
    <source>
        <dbReference type="ARBA" id="ARBA00008273"/>
    </source>
</evidence>
<accession>A0AAD5Z7T0</accession>
<dbReference type="InterPro" id="IPR013539">
    <property type="entry name" value="PurB_C"/>
</dbReference>
<dbReference type="InterPro" id="IPR008948">
    <property type="entry name" value="L-Aspartase-like"/>
</dbReference>
<dbReference type="PANTHER" id="PTHR43411:SF1">
    <property type="entry name" value="ADENYLOSUCCINATE LYASE"/>
    <property type="match status" value="1"/>
</dbReference>
<keyword evidence="6 9" id="KW-0658">Purine biosynthesis</keyword>
<dbReference type="InterPro" id="IPR020557">
    <property type="entry name" value="Fumarate_lyase_CS"/>
</dbReference>
<dbReference type="CDD" id="cd01598">
    <property type="entry name" value="PurB"/>
    <property type="match status" value="1"/>
</dbReference>
<dbReference type="InterPro" id="IPR047136">
    <property type="entry name" value="PurB_bact"/>
</dbReference>
<dbReference type="PROSITE" id="PS00163">
    <property type="entry name" value="FUMARATE_LYASES"/>
    <property type="match status" value="1"/>
</dbReference>
<dbReference type="InterPro" id="IPR004769">
    <property type="entry name" value="Pur_lyase"/>
</dbReference>
<evidence type="ECO:0000256" key="6">
    <source>
        <dbReference type="ARBA" id="ARBA00022755"/>
    </source>
</evidence>
<feature type="domain" description="Fumarate lyase N-terminal" evidence="10">
    <location>
        <begin position="122"/>
        <end position="420"/>
    </location>
</feature>
<dbReference type="EC" id="4.3.2.2" evidence="4 9"/>
<protein>
    <recommendedName>
        <fullName evidence="5 9">Adenylosuccinate lyase</fullName>
        <shortName evidence="9">ASL</shortName>
        <ecNumber evidence="4 9">4.3.2.2</ecNumber>
    </recommendedName>
    <alternativeName>
        <fullName evidence="8 9">Adenylosuccinase</fullName>
    </alternativeName>
</protein>
<comment type="catalytic activity">
    <reaction evidence="9">
        <text>N(6)-(1,2-dicarboxyethyl)-AMP = fumarate + AMP</text>
        <dbReference type="Rhea" id="RHEA:16853"/>
        <dbReference type="ChEBI" id="CHEBI:29806"/>
        <dbReference type="ChEBI" id="CHEBI:57567"/>
        <dbReference type="ChEBI" id="CHEBI:456215"/>
        <dbReference type="EC" id="4.3.2.2"/>
    </reaction>
</comment>
<reference evidence="12 13" key="1">
    <citation type="journal article" date="2022" name="Cell">
        <title>Repeat-based holocentromeres influence genome architecture and karyotype evolution.</title>
        <authorList>
            <person name="Hofstatter P.G."/>
            <person name="Thangavel G."/>
            <person name="Lux T."/>
            <person name="Neumann P."/>
            <person name="Vondrak T."/>
            <person name="Novak P."/>
            <person name="Zhang M."/>
            <person name="Costa L."/>
            <person name="Castellani M."/>
            <person name="Scott A."/>
            <person name="Toegelov H."/>
            <person name="Fuchs J."/>
            <person name="Mata-Sucre Y."/>
            <person name="Dias Y."/>
            <person name="Vanzela A.L.L."/>
            <person name="Huettel B."/>
            <person name="Almeida C.C.S."/>
            <person name="Simkova H."/>
            <person name="Souza G."/>
            <person name="Pedrosa-Harand A."/>
            <person name="Macas J."/>
            <person name="Mayer K.F.X."/>
            <person name="Houben A."/>
            <person name="Marques A."/>
        </authorList>
    </citation>
    <scope>NUCLEOTIDE SEQUENCE [LARGE SCALE GENOMIC DNA]</scope>
    <source>
        <strain evidence="12">RhyTen1mFocal</strain>
    </source>
</reference>
<dbReference type="Proteomes" id="UP001210211">
    <property type="component" value="Unassembled WGS sequence"/>
</dbReference>
<comment type="pathway">
    <text evidence="1 9">Purine metabolism; IMP biosynthesis via de novo pathway; 5-amino-1-(5-phospho-D-ribosyl)imidazole-4-carboxamide from 5-amino-1-(5-phospho-D-ribosyl)imidazole-4-carboxylate: step 2/2.</text>
</comment>
<dbReference type="Pfam" id="PF00206">
    <property type="entry name" value="Lyase_1"/>
    <property type="match status" value="1"/>
</dbReference>
<evidence type="ECO:0000259" key="11">
    <source>
        <dbReference type="Pfam" id="PF08328"/>
    </source>
</evidence>
<evidence type="ECO:0000256" key="4">
    <source>
        <dbReference type="ARBA" id="ARBA00012339"/>
    </source>
</evidence>
<dbReference type="InterPro" id="IPR024083">
    <property type="entry name" value="Fumarase/histidase_N"/>
</dbReference>
<dbReference type="Gene3D" id="1.10.40.30">
    <property type="entry name" value="Fumarase/aspartase (C-terminal domain)"/>
    <property type="match status" value="1"/>
</dbReference>